<keyword evidence="2 5" id="KW-0312">Gluconeogenesis</keyword>
<comment type="pathway">
    <text evidence="5">Carbohydrate degradation; glycolysis; pyruvate from D-glyceraldehyde 3-phosphate: step 3/5.</text>
</comment>
<comment type="catalytic activity">
    <reaction evidence="5">
        <text>(2R)-2-phosphoglycerate = (2R)-3-phosphoglycerate</text>
        <dbReference type="Rhea" id="RHEA:15901"/>
        <dbReference type="ChEBI" id="CHEBI:58272"/>
        <dbReference type="ChEBI" id="CHEBI:58289"/>
        <dbReference type="EC" id="5.4.2.11"/>
    </reaction>
</comment>
<dbReference type="EMBL" id="JAUOPB010000001">
    <property type="protein sequence ID" value="MDO6421122.1"/>
    <property type="molecule type" value="Genomic_DNA"/>
</dbReference>
<dbReference type="PIRSF" id="PIRSF000709">
    <property type="entry name" value="6PFK_2-Ptase"/>
    <property type="match status" value="1"/>
</dbReference>
<dbReference type="InterPro" id="IPR005952">
    <property type="entry name" value="Phosphogly_mut1"/>
</dbReference>
<keyword evidence="4 5" id="KW-0413">Isomerase</keyword>
<evidence type="ECO:0000256" key="5">
    <source>
        <dbReference type="HAMAP-Rule" id="MF_01039"/>
    </source>
</evidence>
<dbReference type="GO" id="GO:0006094">
    <property type="term" value="P:gluconeogenesis"/>
    <property type="evidence" value="ECO:0007669"/>
    <property type="project" value="UniProtKB-UniRule"/>
</dbReference>
<dbReference type="AlphaFoldDB" id="A0AAW7X3J5"/>
<gene>
    <name evidence="5" type="primary">gpmA</name>
    <name evidence="9" type="ORF">Q4521_01405</name>
</gene>
<sequence length="229" mass="25893">MTDQKVIMIRHAQSEWNAKGLFTGWADPVLTPQGRKEAAEAASNLAKLGLKFDRIYTSVLQRATETASIIAKGLNCQVPLTKSWQLNERHYGVLQGKSKEALAKQVGAEQVWRWRRGFEDMPPPMPLANPMHARFDTKYDGLEPTSLPSVESLKHTQIRAVNYWQKEVLPSIRNNRSVLVAAHGNTLRALIMYLTNMSVQEVEGFEIPTGIPIELNINKHGRCSSWRYV</sequence>
<dbReference type="CDD" id="cd07067">
    <property type="entry name" value="HP_PGM_like"/>
    <property type="match status" value="1"/>
</dbReference>
<dbReference type="SMART" id="SM00855">
    <property type="entry name" value="PGAM"/>
    <property type="match status" value="1"/>
</dbReference>
<evidence type="ECO:0000256" key="6">
    <source>
        <dbReference type="PIRSR" id="PIRSR613078-1"/>
    </source>
</evidence>
<organism evidence="9 10">
    <name type="scientific">Saccharophagus degradans</name>
    <dbReference type="NCBI Taxonomy" id="86304"/>
    <lineage>
        <taxon>Bacteria</taxon>
        <taxon>Pseudomonadati</taxon>
        <taxon>Pseudomonadota</taxon>
        <taxon>Gammaproteobacteria</taxon>
        <taxon>Cellvibrionales</taxon>
        <taxon>Cellvibrionaceae</taxon>
        <taxon>Saccharophagus</taxon>
    </lineage>
</organism>
<keyword evidence="3 5" id="KW-0324">Glycolysis</keyword>
<dbReference type="GO" id="GO:0006096">
    <property type="term" value="P:glycolytic process"/>
    <property type="evidence" value="ECO:0007669"/>
    <property type="project" value="UniProtKB-UniRule"/>
</dbReference>
<dbReference type="InterPro" id="IPR029033">
    <property type="entry name" value="His_PPase_superfam"/>
</dbReference>
<dbReference type="NCBIfam" id="TIGR01258">
    <property type="entry name" value="pgm_1"/>
    <property type="match status" value="1"/>
</dbReference>
<evidence type="ECO:0000256" key="3">
    <source>
        <dbReference type="ARBA" id="ARBA00023152"/>
    </source>
</evidence>
<feature type="active site" description="Tele-phosphohistidine intermediate" evidence="5 6">
    <location>
        <position position="11"/>
    </location>
</feature>
<comment type="subunit">
    <text evidence="5">Homodimer.</text>
</comment>
<dbReference type="SUPFAM" id="SSF53254">
    <property type="entry name" value="Phosphoglycerate mutase-like"/>
    <property type="match status" value="1"/>
</dbReference>
<evidence type="ECO:0000256" key="4">
    <source>
        <dbReference type="ARBA" id="ARBA00023235"/>
    </source>
</evidence>
<comment type="caution">
    <text evidence="9">The sequence shown here is derived from an EMBL/GenBank/DDBJ whole genome shotgun (WGS) entry which is preliminary data.</text>
</comment>
<dbReference type="Proteomes" id="UP001169760">
    <property type="component" value="Unassembled WGS sequence"/>
</dbReference>
<evidence type="ECO:0000256" key="8">
    <source>
        <dbReference type="PIRSR" id="PIRSR613078-3"/>
    </source>
</evidence>
<comment type="function">
    <text evidence="5">Catalyzes the interconversion of 2-phosphoglycerate and 3-phosphoglycerate.</text>
</comment>
<evidence type="ECO:0000256" key="2">
    <source>
        <dbReference type="ARBA" id="ARBA00022432"/>
    </source>
</evidence>
<reference evidence="9" key="1">
    <citation type="submission" date="2023-07" db="EMBL/GenBank/DDBJ databases">
        <title>Genome content predicts the carbon catabolic preferences of heterotrophic bacteria.</title>
        <authorList>
            <person name="Gralka M."/>
        </authorList>
    </citation>
    <scope>NUCLEOTIDE SEQUENCE</scope>
    <source>
        <strain evidence="9">I3M17_2</strain>
    </source>
</reference>
<evidence type="ECO:0000256" key="7">
    <source>
        <dbReference type="PIRSR" id="PIRSR613078-2"/>
    </source>
</evidence>
<dbReference type="PANTHER" id="PTHR11931">
    <property type="entry name" value="PHOSPHOGLYCERATE MUTASE"/>
    <property type="match status" value="1"/>
</dbReference>
<proteinExistence type="inferred from homology"/>
<feature type="binding site" evidence="5 7">
    <location>
        <begin position="184"/>
        <end position="185"/>
    </location>
    <ligand>
        <name>substrate</name>
    </ligand>
</feature>
<dbReference type="HAMAP" id="MF_01039">
    <property type="entry name" value="PGAM_GpmA"/>
    <property type="match status" value="1"/>
</dbReference>
<dbReference type="EC" id="5.4.2.11" evidence="5"/>
<comment type="similarity">
    <text evidence="1 5">Belongs to the phosphoglycerate mutase family. BPG-dependent PGAM subfamily.</text>
</comment>
<feature type="site" description="Transition state stabilizer" evidence="5 8">
    <location>
        <position position="183"/>
    </location>
</feature>
<feature type="binding site" evidence="5 7">
    <location>
        <position position="99"/>
    </location>
    <ligand>
        <name>substrate</name>
    </ligand>
</feature>
<feature type="binding site" evidence="5 7">
    <location>
        <begin position="115"/>
        <end position="116"/>
    </location>
    <ligand>
        <name>substrate</name>
    </ligand>
</feature>
<comment type="caution">
    <text evidence="5">Lacks conserved residue(s) required for the propagation of feature annotation.</text>
</comment>
<dbReference type="Gene3D" id="3.40.50.1240">
    <property type="entry name" value="Phosphoglycerate mutase-like"/>
    <property type="match status" value="1"/>
</dbReference>
<feature type="active site" description="Proton donor/acceptor" evidence="5 6">
    <location>
        <position position="88"/>
    </location>
</feature>
<feature type="binding site" evidence="5 7">
    <location>
        <begin position="23"/>
        <end position="24"/>
    </location>
    <ligand>
        <name>substrate</name>
    </ligand>
</feature>
<name>A0AAW7X3J5_9GAMM</name>
<accession>A0AAW7X3J5</accession>
<evidence type="ECO:0000256" key="1">
    <source>
        <dbReference type="ARBA" id="ARBA00006717"/>
    </source>
</evidence>
<dbReference type="Pfam" id="PF00300">
    <property type="entry name" value="His_Phos_1"/>
    <property type="match status" value="2"/>
</dbReference>
<dbReference type="RefSeq" id="WP_303490345.1">
    <property type="nucleotide sequence ID" value="NZ_JAUOPB010000001.1"/>
</dbReference>
<feature type="binding site" evidence="5 7">
    <location>
        <position position="62"/>
    </location>
    <ligand>
        <name>substrate</name>
    </ligand>
</feature>
<feature type="binding site" evidence="7">
    <location>
        <begin position="10"/>
        <end position="17"/>
    </location>
    <ligand>
        <name>substrate</name>
    </ligand>
</feature>
<feature type="binding site" evidence="5 7">
    <location>
        <begin position="88"/>
        <end position="91"/>
    </location>
    <ligand>
        <name>substrate</name>
    </ligand>
</feature>
<dbReference type="GO" id="GO:0004619">
    <property type="term" value="F:phosphoglycerate mutase activity"/>
    <property type="evidence" value="ECO:0007669"/>
    <property type="project" value="UniProtKB-UniRule"/>
</dbReference>
<protein>
    <recommendedName>
        <fullName evidence="5">2,3-bisphosphoglycerate-dependent phosphoglycerate mutase</fullName>
        <shortName evidence="5">BPG-dependent PGAM</shortName>
        <shortName evidence="5">PGAM</shortName>
        <shortName evidence="5">Phosphoglyceromutase</shortName>
        <shortName evidence="5">dPGM</shortName>
        <ecNumber evidence="5">5.4.2.11</ecNumber>
    </recommendedName>
</protein>
<evidence type="ECO:0000313" key="9">
    <source>
        <dbReference type="EMBL" id="MDO6421122.1"/>
    </source>
</evidence>
<dbReference type="InterPro" id="IPR013078">
    <property type="entry name" value="His_Pase_superF_clade-1"/>
</dbReference>
<evidence type="ECO:0000313" key="10">
    <source>
        <dbReference type="Proteomes" id="UP001169760"/>
    </source>
</evidence>